<reference evidence="2" key="1">
    <citation type="submission" date="2023-08" db="EMBL/GenBank/DDBJ databases">
        <title>Mucin Metabolism Genes Underlie the Key Renovations of Bacteroides xylanisolvens Genomes in Captive Great Apes.</title>
        <authorList>
            <person name="Nishida A.H."/>
        </authorList>
    </citation>
    <scope>NUCLEOTIDE SEQUENCE</scope>
    <source>
        <strain evidence="2">P19.10B</strain>
    </source>
</reference>
<dbReference type="RefSeq" id="WP_225450396.1">
    <property type="nucleotide sequence ID" value="NZ_JAIWWR010000056.1"/>
</dbReference>
<dbReference type="Proteomes" id="UP001197958">
    <property type="component" value="Unassembled WGS sequence"/>
</dbReference>
<keyword evidence="1" id="KW-0472">Membrane</keyword>
<organism evidence="2 3">
    <name type="scientific">Bacteroides xylanisolvens</name>
    <dbReference type="NCBI Taxonomy" id="371601"/>
    <lineage>
        <taxon>Bacteria</taxon>
        <taxon>Pseudomonadati</taxon>
        <taxon>Bacteroidota</taxon>
        <taxon>Bacteroidia</taxon>
        <taxon>Bacteroidales</taxon>
        <taxon>Bacteroidaceae</taxon>
        <taxon>Bacteroides</taxon>
    </lineage>
</organism>
<comment type="caution">
    <text evidence="2">The sequence shown here is derived from an EMBL/GenBank/DDBJ whole genome shotgun (WGS) entry which is preliminary data.</text>
</comment>
<name>A0AAW4SSH3_9BACE</name>
<feature type="transmembrane region" description="Helical" evidence="1">
    <location>
        <begin position="20"/>
        <end position="38"/>
    </location>
</feature>
<keyword evidence="1" id="KW-0812">Transmembrane</keyword>
<accession>A0AAW4SSH3</accession>
<protein>
    <submittedName>
        <fullName evidence="2">Uncharacterized protein</fullName>
    </submittedName>
</protein>
<sequence>MMPNEYQEIKSIVDAEYRLVVYPYCFLIVSGVGKIHILRQQDNPRRWIPFLSTILLGWLNTRHTLTLLSLYGRNLLNGCDLTEEIYSHVVCQGLPLSTFDFRDAVGFDD</sequence>
<keyword evidence="1" id="KW-1133">Transmembrane helix</keyword>
<evidence type="ECO:0000313" key="2">
    <source>
        <dbReference type="EMBL" id="MCA4525861.1"/>
    </source>
</evidence>
<gene>
    <name evidence="2" type="ORF">LDZ35_21920</name>
</gene>
<dbReference type="AlphaFoldDB" id="A0AAW4SSH3"/>
<proteinExistence type="predicted"/>
<evidence type="ECO:0000256" key="1">
    <source>
        <dbReference type="SAM" id="Phobius"/>
    </source>
</evidence>
<evidence type="ECO:0000313" key="3">
    <source>
        <dbReference type="Proteomes" id="UP001197958"/>
    </source>
</evidence>
<dbReference type="EMBL" id="JAIWWW010000053">
    <property type="protein sequence ID" value="MCA4525861.1"/>
    <property type="molecule type" value="Genomic_DNA"/>
</dbReference>